<feature type="region of interest" description="Disordered" evidence="1">
    <location>
        <begin position="809"/>
        <end position="854"/>
    </location>
</feature>
<dbReference type="Pfam" id="PF18758">
    <property type="entry name" value="KDZ"/>
    <property type="match status" value="1"/>
</dbReference>
<organism evidence="3 4">
    <name type="scientific">Mycena alexandri</name>
    <dbReference type="NCBI Taxonomy" id="1745969"/>
    <lineage>
        <taxon>Eukaryota</taxon>
        <taxon>Fungi</taxon>
        <taxon>Dikarya</taxon>
        <taxon>Basidiomycota</taxon>
        <taxon>Agaricomycotina</taxon>
        <taxon>Agaricomycetes</taxon>
        <taxon>Agaricomycetidae</taxon>
        <taxon>Agaricales</taxon>
        <taxon>Marasmiineae</taxon>
        <taxon>Mycenaceae</taxon>
        <taxon>Mycena</taxon>
    </lineage>
</organism>
<feature type="region of interest" description="Disordered" evidence="1">
    <location>
        <begin position="79"/>
        <end position="225"/>
    </location>
</feature>
<feature type="compositionally biased region" description="Acidic residues" evidence="1">
    <location>
        <begin position="815"/>
        <end position="831"/>
    </location>
</feature>
<evidence type="ECO:0000256" key="1">
    <source>
        <dbReference type="SAM" id="MobiDB-lite"/>
    </source>
</evidence>
<feature type="compositionally biased region" description="Acidic residues" evidence="1">
    <location>
        <begin position="845"/>
        <end position="854"/>
    </location>
</feature>
<evidence type="ECO:0000313" key="4">
    <source>
        <dbReference type="Proteomes" id="UP001218188"/>
    </source>
</evidence>
<protein>
    <submittedName>
        <fullName evidence="3">Uncharacterized protein</fullName>
    </submittedName>
</protein>
<reference evidence="3" key="1">
    <citation type="submission" date="2023-03" db="EMBL/GenBank/DDBJ databases">
        <title>Massive genome expansion in bonnet fungi (Mycena s.s.) driven by repeated elements and novel gene families across ecological guilds.</title>
        <authorList>
            <consortium name="Lawrence Berkeley National Laboratory"/>
            <person name="Harder C.B."/>
            <person name="Miyauchi S."/>
            <person name="Viragh M."/>
            <person name="Kuo A."/>
            <person name="Thoen E."/>
            <person name="Andreopoulos B."/>
            <person name="Lu D."/>
            <person name="Skrede I."/>
            <person name="Drula E."/>
            <person name="Henrissat B."/>
            <person name="Morin E."/>
            <person name="Kohler A."/>
            <person name="Barry K."/>
            <person name="LaButti K."/>
            <person name="Morin E."/>
            <person name="Salamov A."/>
            <person name="Lipzen A."/>
            <person name="Mereny Z."/>
            <person name="Hegedus B."/>
            <person name="Baldrian P."/>
            <person name="Stursova M."/>
            <person name="Weitz H."/>
            <person name="Taylor A."/>
            <person name="Grigoriev I.V."/>
            <person name="Nagy L.G."/>
            <person name="Martin F."/>
            <person name="Kauserud H."/>
        </authorList>
    </citation>
    <scope>NUCLEOTIDE SEQUENCE</scope>
    <source>
        <strain evidence="3">CBHHK200</strain>
    </source>
</reference>
<feature type="compositionally biased region" description="Basic and acidic residues" evidence="1">
    <location>
        <begin position="258"/>
        <end position="271"/>
    </location>
</feature>
<keyword evidence="4" id="KW-1185">Reference proteome</keyword>
<dbReference type="InterPro" id="IPR040521">
    <property type="entry name" value="KDZ"/>
</dbReference>
<keyword evidence="2" id="KW-0472">Membrane</keyword>
<proteinExistence type="predicted"/>
<keyword evidence="2" id="KW-1133">Transmembrane helix</keyword>
<keyword evidence="2" id="KW-0812">Transmembrane</keyword>
<evidence type="ECO:0000256" key="2">
    <source>
        <dbReference type="SAM" id="Phobius"/>
    </source>
</evidence>
<accession>A0AAD6X5M4</accession>
<feature type="compositionally biased region" description="Gly residues" evidence="1">
    <location>
        <begin position="131"/>
        <end position="196"/>
    </location>
</feature>
<feature type="region of interest" description="Disordered" evidence="1">
    <location>
        <begin position="258"/>
        <end position="308"/>
    </location>
</feature>
<dbReference type="Proteomes" id="UP001218188">
    <property type="component" value="Unassembled WGS sequence"/>
</dbReference>
<feature type="compositionally biased region" description="Gly residues" evidence="1">
    <location>
        <begin position="81"/>
        <end position="102"/>
    </location>
</feature>
<comment type="caution">
    <text evidence="3">The sequence shown here is derived from an EMBL/GenBank/DDBJ whole genome shotgun (WGS) entry which is preliminary data.</text>
</comment>
<dbReference type="PANTHER" id="PTHR33096">
    <property type="entry name" value="CXC2 DOMAIN-CONTAINING PROTEIN"/>
    <property type="match status" value="1"/>
</dbReference>
<dbReference type="PANTHER" id="PTHR33096:SF1">
    <property type="entry name" value="CXC1-LIKE CYSTEINE CLUSTER ASSOCIATED WITH KDZ TRANSPOSASES DOMAIN-CONTAINING PROTEIN"/>
    <property type="match status" value="1"/>
</dbReference>
<gene>
    <name evidence="3" type="ORF">C8F04DRAFT_1181420</name>
</gene>
<sequence length="854" mass="93302">MRVSDHHRRGLSSTRLRFVPLVPLVPFVPFVPFVARLVGVRGSHVGRLVRRRGRRVLRRWSRRVVRRQGRCIVRRRVGVSSRGGGGVSSRGGGRVSSGGGGRRVVTRRGRCVVARRGTRVIRQRGSVSSRGRGGVSSHGGGGVSSRGGGGVSSRGGGGASSGGGGRVSSGGGGGGGGDAASGGRGGASSRRGGGVPSGSSSSWSSGGGGGVPSDPGQSKERFDPRAANVGKDYFIPREKVDLWSKDKLDEWRKVWEARKKKSREEEKRKATQSEPNGADKNGPETSVPSESTPAAQPTPEAPAGTAAGCEERWKNLGEDSLKRMWGIYDETGIFICLCRHGFVLLVEDMVRSGELSKYALAACAELLEDFDGAVGSGYDVGCGFAGTLFNSPLGAKALLKKFMFLVGAFHGHAHNQLCQLIYLATYVLGLGLEDLEGCERFFSKSNAMAASIRYASVFHRRQILASYFKHFDTNETYANLSKLLVDNYWQALEILEGEPALYLGMKAAGIDDVAEFPRRLEAEFTFLKSLMADSEEDTLHMEYYQRLVNLADRRLKLELTKCKDSTASATVRRHAQENFDKAWIEVQETKVRMGVKERWLDTSPEWAEAAHLVSTKRYRLALLKLERLVVQRMFELTKMNLSQTGYKLRKHIAKALQVRSQAIRNALNSYNTAAKSIVPAGRQLSWSEVIEYAFLADFDLLRKPAELGEVHPWSTPAACLLLDNIRDEKAFLTAKENELQESDPGLAWCILHMERFQKLAKQAGSGFTGTLEPGVLLRQVIPEPSGMEGVVETGRQEEEIQAQALAREMEAVGASEDEEDDDDDVGGEEEDSKLAEELHTIFIVSEDDPVPLSP</sequence>
<dbReference type="EMBL" id="JARJCM010000043">
    <property type="protein sequence ID" value="KAJ7036410.1"/>
    <property type="molecule type" value="Genomic_DNA"/>
</dbReference>
<name>A0AAD6X5M4_9AGAR</name>
<feature type="transmembrane region" description="Helical" evidence="2">
    <location>
        <begin position="21"/>
        <end position="39"/>
    </location>
</feature>
<dbReference type="AlphaFoldDB" id="A0AAD6X5M4"/>
<feature type="compositionally biased region" description="Low complexity" evidence="1">
    <location>
        <begin position="292"/>
        <end position="307"/>
    </location>
</feature>
<evidence type="ECO:0000313" key="3">
    <source>
        <dbReference type="EMBL" id="KAJ7036410.1"/>
    </source>
</evidence>